<dbReference type="InterPro" id="IPR052193">
    <property type="entry name" value="Peptidase_C59"/>
</dbReference>
<sequence length="391" mass="42464">MKPRALALLAAAFALTSAGTASPCTRILFTGEDKTVLTGRTLDWMEDMASDLWAFPAGLERDGAAGPRSLKWTSKYGSVVTASYNAGSGDGLNEKGLVANLLYLAEADYGSTDSQKPLLSNVAWAQYALDNFATVAEAVEALRKEPFALLAPTFPNGSASTLHLSLSDASGDSAIFEYVGGKLLIHHGKQYTVMTNSPTYDKQLAINGYWEDVGGYAFLPGTSRASDRFARASFFLNRLPKKIDPNYIKSVPDHSFENQAAASVLSTVRSVSVPLGLAASKDEPNIASTIWRTVADQKDRAYYFDSATRPNTFWVSLDKLDLKRGAPVKKLALANGEVYAGETAEKFKDAAPFKFLEATATARADTGEKRSDTAKRRDDRSDERRPVERVR</sequence>
<evidence type="ECO:0000256" key="2">
    <source>
        <dbReference type="ARBA" id="ARBA00022801"/>
    </source>
</evidence>
<dbReference type="HOGENOM" id="CLU_045206_0_1_5"/>
<dbReference type="OrthoDB" id="1265391at2"/>
<feature type="chain" id="PRO_5003171979" evidence="4">
    <location>
        <begin position="22"/>
        <end position="391"/>
    </location>
</feature>
<dbReference type="PANTHER" id="PTHR35527">
    <property type="entry name" value="CHOLOYLGLYCINE HYDROLASE"/>
    <property type="match status" value="1"/>
</dbReference>
<dbReference type="Gene3D" id="3.60.60.10">
    <property type="entry name" value="Penicillin V Acylase, Chain A"/>
    <property type="match status" value="1"/>
</dbReference>
<dbReference type="KEGG" id="rva:Rvan_1189"/>
<keyword evidence="4" id="KW-0732">Signal</keyword>
<dbReference type="InterPro" id="IPR029132">
    <property type="entry name" value="CBAH/NAAA_C"/>
</dbReference>
<dbReference type="AlphaFoldDB" id="E3I4E4"/>
<evidence type="ECO:0000256" key="3">
    <source>
        <dbReference type="SAM" id="MobiDB-lite"/>
    </source>
</evidence>
<dbReference type="GO" id="GO:0016787">
    <property type="term" value="F:hydrolase activity"/>
    <property type="evidence" value="ECO:0007669"/>
    <property type="project" value="UniProtKB-KW"/>
</dbReference>
<comment type="similarity">
    <text evidence="1">Belongs to the peptidase C59 family.</text>
</comment>
<dbReference type="RefSeq" id="WP_013418863.1">
    <property type="nucleotide sequence ID" value="NC_014664.1"/>
</dbReference>
<dbReference type="EMBL" id="CP002292">
    <property type="protein sequence ID" value="ADP70459.1"/>
    <property type="molecule type" value="Genomic_DNA"/>
</dbReference>
<evidence type="ECO:0000313" key="7">
    <source>
        <dbReference type="Proteomes" id="UP000001399"/>
    </source>
</evidence>
<accession>E3I4E4</accession>
<dbReference type="CDD" id="cd01902">
    <property type="entry name" value="Ntn_CGH"/>
    <property type="match status" value="1"/>
</dbReference>
<gene>
    <name evidence="6" type="ordered locus">Rvan_1189</name>
</gene>
<name>E3I4E4_RHOVT</name>
<dbReference type="eggNOG" id="COG3049">
    <property type="taxonomic scope" value="Bacteria"/>
</dbReference>
<reference evidence="7" key="1">
    <citation type="journal article" date="2011" name="J. Bacteriol.">
        <title>Genome sequences of eight morphologically diverse alphaproteobacteria.</title>
        <authorList>
            <consortium name="US DOE Joint Genome Institute"/>
            <person name="Brown P.J."/>
            <person name="Kysela D.T."/>
            <person name="Buechlein A."/>
            <person name="Hemmerich C."/>
            <person name="Brun Y.V."/>
        </authorList>
    </citation>
    <scope>NUCLEOTIDE SEQUENCE [LARGE SCALE GENOMIC DNA]</scope>
    <source>
        <strain evidence="7">ATCC 17100 / ATH 3.1.1 / DSM 162 / LMG 4299</strain>
    </source>
</reference>
<feature type="region of interest" description="Disordered" evidence="3">
    <location>
        <begin position="363"/>
        <end position="391"/>
    </location>
</feature>
<dbReference type="SUPFAM" id="SSF56235">
    <property type="entry name" value="N-terminal nucleophile aminohydrolases (Ntn hydrolases)"/>
    <property type="match status" value="1"/>
</dbReference>
<evidence type="ECO:0000256" key="4">
    <source>
        <dbReference type="SAM" id="SignalP"/>
    </source>
</evidence>
<evidence type="ECO:0000259" key="5">
    <source>
        <dbReference type="Pfam" id="PF02275"/>
    </source>
</evidence>
<feature type="compositionally biased region" description="Basic and acidic residues" evidence="3">
    <location>
        <begin position="365"/>
        <end position="391"/>
    </location>
</feature>
<evidence type="ECO:0000313" key="6">
    <source>
        <dbReference type="EMBL" id="ADP70459.1"/>
    </source>
</evidence>
<evidence type="ECO:0000256" key="1">
    <source>
        <dbReference type="ARBA" id="ARBA00006625"/>
    </source>
</evidence>
<dbReference type="InterPro" id="IPR029055">
    <property type="entry name" value="Ntn_hydrolases_N"/>
</dbReference>
<dbReference type="Pfam" id="PF02275">
    <property type="entry name" value="CBAH"/>
    <property type="match status" value="1"/>
</dbReference>
<proteinExistence type="inferred from homology"/>
<dbReference type="PANTHER" id="PTHR35527:SF2">
    <property type="entry name" value="HYDROLASE"/>
    <property type="match status" value="1"/>
</dbReference>
<organism evidence="6 7">
    <name type="scientific">Rhodomicrobium vannielii (strain ATCC 17100 / DSM 162 / LMG 4299 / NCIMB 10020 / ATH 3.1.1)</name>
    <dbReference type="NCBI Taxonomy" id="648757"/>
    <lineage>
        <taxon>Bacteria</taxon>
        <taxon>Pseudomonadati</taxon>
        <taxon>Pseudomonadota</taxon>
        <taxon>Alphaproteobacteria</taxon>
        <taxon>Hyphomicrobiales</taxon>
        <taxon>Hyphomicrobiaceae</taxon>
        <taxon>Rhodomicrobium</taxon>
    </lineage>
</organism>
<keyword evidence="2 6" id="KW-0378">Hydrolase</keyword>
<feature type="domain" description="Choloylglycine hydrolase/NAAA C-terminal" evidence="5">
    <location>
        <begin position="24"/>
        <end position="323"/>
    </location>
</feature>
<keyword evidence="7" id="KW-1185">Reference proteome</keyword>
<dbReference type="Proteomes" id="UP000001399">
    <property type="component" value="Chromosome"/>
</dbReference>
<feature type="signal peptide" evidence="4">
    <location>
        <begin position="1"/>
        <end position="21"/>
    </location>
</feature>
<protein>
    <submittedName>
        <fullName evidence="6">Choloylglycine hydrolase</fullName>
    </submittedName>
</protein>